<keyword evidence="3" id="KW-1185">Reference proteome</keyword>
<sequence>MLLLYKFSSVSTDIFVQMMLLPFSGIFLPAVQFFSF</sequence>
<keyword evidence="1" id="KW-1133">Transmembrane helix</keyword>
<comment type="caution">
    <text evidence="2">The sequence shown here is derived from an EMBL/GenBank/DDBJ whole genome shotgun (WGS) entry which is preliminary data.</text>
</comment>
<name>A0AAV5JMB0_9ROSI</name>
<evidence type="ECO:0000256" key="1">
    <source>
        <dbReference type="SAM" id="Phobius"/>
    </source>
</evidence>
<keyword evidence="1" id="KW-0472">Membrane</keyword>
<gene>
    <name evidence="2" type="ORF">SLEP1_g26511</name>
</gene>
<protein>
    <submittedName>
        <fullName evidence="2">Uncharacterized protein</fullName>
    </submittedName>
</protein>
<accession>A0AAV5JMB0</accession>
<organism evidence="2 3">
    <name type="scientific">Rubroshorea leprosula</name>
    <dbReference type="NCBI Taxonomy" id="152421"/>
    <lineage>
        <taxon>Eukaryota</taxon>
        <taxon>Viridiplantae</taxon>
        <taxon>Streptophyta</taxon>
        <taxon>Embryophyta</taxon>
        <taxon>Tracheophyta</taxon>
        <taxon>Spermatophyta</taxon>
        <taxon>Magnoliopsida</taxon>
        <taxon>eudicotyledons</taxon>
        <taxon>Gunneridae</taxon>
        <taxon>Pentapetalae</taxon>
        <taxon>rosids</taxon>
        <taxon>malvids</taxon>
        <taxon>Malvales</taxon>
        <taxon>Dipterocarpaceae</taxon>
        <taxon>Rubroshorea</taxon>
    </lineage>
</organism>
<keyword evidence="1" id="KW-0812">Transmembrane</keyword>
<proteinExistence type="predicted"/>
<feature type="transmembrane region" description="Helical" evidence="1">
    <location>
        <begin position="14"/>
        <end position="34"/>
    </location>
</feature>
<dbReference type="EMBL" id="BPVZ01000044">
    <property type="protein sequence ID" value="GKV15758.1"/>
    <property type="molecule type" value="Genomic_DNA"/>
</dbReference>
<dbReference type="Proteomes" id="UP001054252">
    <property type="component" value="Unassembled WGS sequence"/>
</dbReference>
<dbReference type="AlphaFoldDB" id="A0AAV5JMB0"/>
<evidence type="ECO:0000313" key="3">
    <source>
        <dbReference type="Proteomes" id="UP001054252"/>
    </source>
</evidence>
<evidence type="ECO:0000313" key="2">
    <source>
        <dbReference type="EMBL" id="GKV15758.1"/>
    </source>
</evidence>
<reference evidence="2 3" key="1">
    <citation type="journal article" date="2021" name="Commun. Biol.">
        <title>The genome of Shorea leprosula (Dipterocarpaceae) highlights the ecological relevance of drought in aseasonal tropical rainforests.</title>
        <authorList>
            <person name="Ng K.K.S."/>
            <person name="Kobayashi M.J."/>
            <person name="Fawcett J.A."/>
            <person name="Hatakeyama M."/>
            <person name="Paape T."/>
            <person name="Ng C.H."/>
            <person name="Ang C.C."/>
            <person name="Tnah L.H."/>
            <person name="Lee C.T."/>
            <person name="Nishiyama T."/>
            <person name="Sese J."/>
            <person name="O'Brien M.J."/>
            <person name="Copetti D."/>
            <person name="Mohd Noor M.I."/>
            <person name="Ong R.C."/>
            <person name="Putra M."/>
            <person name="Sireger I.Z."/>
            <person name="Indrioko S."/>
            <person name="Kosugi Y."/>
            <person name="Izuno A."/>
            <person name="Isagi Y."/>
            <person name="Lee S.L."/>
            <person name="Shimizu K.K."/>
        </authorList>
    </citation>
    <scope>NUCLEOTIDE SEQUENCE [LARGE SCALE GENOMIC DNA]</scope>
    <source>
        <strain evidence="2">214</strain>
    </source>
</reference>